<dbReference type="PANTHER" id="PTHR22978">
    <property type="entry name" value="B-CELL TRANSLOCATION GENE"/>
    <property type="match status" value="1"/>
</dbReference>
<gene>
    <name evidence="4" type="primary">BTG3</name>
</gene>
<dbReference type="PRINTS" id="PR00310">
    <property type="entry name" value="ANTIPRLFBTG1"/>
</dbReference>
<dbReference type="GeneID" id="105011006"/>
<dbReference type="GO" id="GO:0005737">
    <property type="term" value="C:cytoplasm"/>
    <property type="evidence" value="ECO:0007669"/>
    <property type="project" value="TreeGrafter"/>
</dbReference>
<evidence type="ECO:0000313" key="5">
    <source>
        <dbReference type="Proteomes" id="UP000265140"/>
    </source>
</evidence>
<proteinExistence type="inferred from homology"/>
<dbReference type="RefSeq" id="XP_019903818.2">
    <property type="nucleotide sequence ID" value="XM_020048259.3"/>
</dbReference>
<comment type="similarity">
    <text evidence="1">Belongs to the BTG family.</text>
</comment>
<organism evidence="4 5">
    <name type="scientific">Esox lucius</name>
    <name type="common">Northern pike</name>
    <dbReference type="NCBI Taxonomy" id="8010"/>
    <lineage>
        <taxon>Eukaryota</taxon>
        <taxon>Metazoa</taxon>
        <taxon>Chordata</taxon>
        <taxon>Craniata</taxon>
        <taxon>Vertebrata</taxon>
        <taxon>Euteleostomi</taxon>
        <taxon>Actinopterygii</taxon>
        <taxon>Neopterygii</taxon>
        <taxon>Teleostei</taxon>
        <taxon>Protacanthopterygii</taxon>
        <taxon>Esociformes</taxon>
        <taxon>Esocidae</taxon>
        <taxon>Esox</taxon>
    </lineage>
</organism>
<sequence length="244" mass="27700">MMRKEIAAAVFFLKRLIKKVKRLETQKVDLFVERLTVALREKFKGHWYPDNPSKGQAFRCIRLNRLQREDPELLRACHESGIQYKDLGLPVELTLWVDPGEVCCRHGEKNLAFTVARFSGNEVDQEDVNKKVTCTVEKVTSDYFSGSSSDEDCGLRESGLPPIFHQNRPTHQMIYPAALLWRPPVPKQRKMGPGKGYNSPPRPPNSGFILQGRPQQTFRHNSWAPPGHRGGLGYWGGTPGLAYS</sequence>
<dbReference type="RefSeq" id="XP_034149413.1">
    <property type="nucleotide sequence ID" value="XM_034293522.1"/>
</dbReference>
<dbReference type="Ensembl" id="ENSELUT00000094161.1">
    <property type="protein sequence ID" value="ENSELUP00000080511.1"/>
    <property type="gene ID" value="ENSELUG00000038741.1"/>
</dbReference>
<evidence type="ECO:0000256" key="2">
    <source>
        <dbReference type="SAM" id="MobiDB-lite"/>
    </source>
</evidence>
<protein>
    <recommendedName>
        <fullName evidence="3">Anti-proliferative protein domain-containing protein</fullName>
    </recommendedName>
</protein>
<accession>A0AAY5JW47</accession>
<dbReference type="GeneTree" id="ENSGT00950000182952"/>
<reference evidence="4" key="2">
    <citation type="submission" date="2025-08" db="UniProtKB">
        <authorList>
            <consortium name="Ensembl"/>
        </authorList>
    </citation>
    <scope>IDENTIFICATION</scope>
</reference>
<dbReference type="InterPro" id="IPR002087">
    <property type="entry name" value="Anti_prolifrtn"/>
</dbReference>
<name>A0AAY5JW47_ESOLU</name>
<dbReference type="PANTHER" id="PTHR22978:SF6">
    <property type="entry name" value="PROTEIN BTG3"/>
    <property type="match status" value="1"/>
</dbReference>
<evidence type="ECO:0000313" key="4">
    <source>
        <dbReference type="Ensembl" id="ENSELUP00000080511.1"/>
    </source>
</evidence>
<dbReference type="Proteomes" id="UP000265140">
    <property type="component" value="Chromosome 7"/>
</dbReference>
<dbReference type="InterPro" id="IPR036054">
    <property type="entry name" value="BTG-like_sf"/>
</dbReference>
<evidence type="ECO:0000259" key="3">
    <source>
        <dbReference type="PROSITE" id="PS01203"/>
    </source>
</evidence>
<dbReference type="GO" id="GO:0005634">
    <property type="term" value="C:nucleus"/>
    <property type="evidence" value="ECO:0007669"/>
    <property type="project" value="TreeGrafter"/>
</dbReference>
<dbReference type="Gene3D" id="3.90.640.90">
    <property type="entry name" value="Anti-proliferative protein, N-terminal domain"/>
    <property type="match status" value="1"/>
</dbReference>
<feature type="region of interest" description="Disordered" evidence="2">
    <location>
        <begin position="186"/>
        <end position="212"/>
    </location>
</feature>
<feature type="domain" description="Anti-proliferative protein" evidence="3">
    <location>
        <begin position="89"/>
        <end position="108"/>
    </location>
</feature>
<dbReference type="SUPFAM" id="SSF160696">
    <property type="entry name" value="BTG domain-like"/>
    <property type="match status" value="1"/>
</dbReference>
<reference evidence="4" key="3">
    <citation type="submission" date="2025-09" db="UniProtKB">
        <authorList>
            <consortium name="Ensembl"/>
        </authorList>
    </citation>
    <scope>IDENTIFICATION</scope>
</reference>
<dbReference type="InterPro" id="IPR033332">
    <property type="entry name" value="BTG"/>
</dbReference>
<dbReference type="Pfam" id="PF07742">
    <property type="entry name" value="BTG"/>
    <property type="match status" value="1"/>
</dbReference>
<dbReference type="PROSITE" id="PS01203">
    <property type="entry name" value="BTG_2"/>
    <property type="match status" value="1"/>
</dbReference>
<dbReference type="RefSeq" id="XP_010869032.2">
    <property type="nucleotide sequence ID" value="XM_010870730.3"/>
</dbReference>
<dbReference type="AlphaFoldDB" id="A0AAY5JW47"/>
<reference evidence="4 5" key="1">
    <citation type="submission" date="2020-02" db="EMBL/GenBank/DDBJ databases">
        <title>Esox lucius (northern pike) genome, fEsoLuc1, primary haplotype.</title>
        <authorList>
            <person name="Myers G."/>
            <person name="Karagic N."/>
            <person name="Meyer A."/>
            <person name="Pippel M."/>
            <person name="Reichard M."/>
            <person name="Winkler S."/>
            <person name="Tracey A."/>
            <person name="Sims Y."/>
            <person name="Howe K."/>
            <person name="Rhie A."/>
            <person name="Formenti G."/>
            <person name="Durbin R."/>
            <person name="Fedrigo O."/>
            <person name="Jarvis E.D."/>
        </authorList>
    </citation>
    <scope>NUCLEOTIDE SEQUENCE [LARGE SCALE GENOMIC DNA]</scope>
</reference>
<keyword evidence="5" id="KW-1185">Reference proteome</keyword>
<evidence type="ECO:0000256" key="1">
    <source>
        <dbReference type="ARBA" id="ARBA00007989"/>
    </source>
</evidence>
<dbReference type="SMART" id="SM00099">
    <property type="entry name" value="btg1"/>
    <property type="match status" value="1"/>
</dbReference>
<dbReference type="FunFam" id="3.90.640.90:FF:000002">
    <property type="entry name" value="BTG anti-proliferation factor 4"/>
    <property type="match status" value="1"/>
</dbReference>